<evidence type="ECO:0000256" key="5">
    <source>
        <dbReference type="ARBA" id="ARBA00022741"/>
    </source>
</evidence>
<dbReference type="GO" id="GO:0051301">
    <property type="term" value="P:cell division"/>
    <property type="evidence" value="ECO:0007669"/>
    <property type="project" value="UniProtKB-UniRule"/>
</dbReference>
<evidence type="ECO:0000259" key="10">
    <source>
        <dbReference type="PROSITE" id="PS50893"/>
    </source>
</evidence>
<dbReference type="SUPFAM" id="SSF52540">
    <property type="entry name" value="P-loop containing nucleoside triphosphate hydrolases"/>
    <property type="match status" value="1"/>
</dbReference>
<dbReference type="NCBIfam" id="TIGR02673">
    <property type="entry name" value="FtsE"/>
    <property type="match status" value="1"/>
</dbReference>
<dbReference type="AlphaFoldDB" id="A0AA48HZW7"/>
<dbReference type="GO" id="GO:0005886">
    <property type="term" value="C:plasma membrane"/>
    <property type="evidence" value="ECO:0007669"/>
    <property type="project" value="UniProtKB-SubCell"/>
</dbReference>
<comment type="subcellular location">
    <subcellularLocation>
        <location evidence="9">Cell membrane</location>
        <topology evidence="9">Peripheral membrane protein</topology>
        <orientation evidence="9">Cytoplasmic side</orientation>
    </subcellularLocation>
</comment>
<dbReference type="PANTHER" id="PTHR24220:SF470">
    <property type="entry name" value="CELL DIVISION ATP-BINDING PROTEIN FTSE"/>
    <property type="match status" value="1"/>
</dbReference>
<protein>
    <recommendedName>
        <fullName evidence="2 9">Cell division ATP-binding protein FtsE</fullName>
    </recommendedName>
</protein>
<reference evidence="11" key="1">
    <citation type="journal article" date="2023" name="ISME J.">
        <title>Emergence of putative energy parasites within Clostridia revealed by genome analysis of a novel endosymbiotic clade.</title>
        <authorList>
            <person name="Takahashi K."/>
            <person name="Kuwahara H."/>
            <person name="Horikawa Y."/>
            <person name="Izawa K."/>
            <person name="Kato D."/>
            <person name="Inagaki T."/>
            <person name="Yuki M."/>
            <person name="Ohkuma M."/>
            <person name="Hongoh Y."/>
        </authorList>
    </citation>
    <scope>NUCLEOTIDE SEQUENCE</scope>
    <source>
        <strain evidence="11">RsTa-C01</strain>
    </source>
</reference>
<keyword evidence="5 9" id="KW-0547">Nucleotide-binding</keyword>
<dbReference type="GO" id="GO:0005524">
    <property type="term" value="F:ATP binding"/>
    <property type="evidence" value="ECO:0007669"/>
    <property type="project" value="UniProtKB-UniRule"/>
</dbReference>
<evidence type="ECO:0000256" key="7">
    <source>
        <dbReference type="ARBA" id="ARBA00023136"/>
    </source>
</evidence>
<organism evidence="11">
    <name type="scientific">Candidatus Paraimprobicoccus trichonymphae</name>
    <dbReference type="NCBI Taxonomy" id="3033793"/>
    <lineage>
        <taxon>Bacteria</taxon>
        <taxon>Bacillati</taxon>
        <taxon>Bacillota</taxon>
        <taxon>Clostridia</taxon>
        <taxon>Candidatus Paraimprobicoccus</taxon>
    </lineage>
</organism>
<evidence type="ECO:0000256" key="4">
    <source>
        <dbReference type="ARBA" id="ARBA00022618"/>
    </source>
</evidence>
<name>A0AA48HZW7_9FIRM</name>
<dbReference type="InterPro" id="IPR015854">
    <property type="entry name" value="ABC_transpr_LolD-like"/>
</dbReference>
<keyword evidence="3 9" id="KW-1003">Cell membrane</keyword>
<dbReference type="FunFam" id="3.40.50.300:FF:000056">
    <property type="entry name" value="Cell division ATP-binding protein FtsE"/>
    <property type="match status" value="1"/>
</dbReference>
<sequence length="228" mass="25822">MIKFENVTKLYNNSVLALDNLDINIHKNEFVFIVGSSGSGKSTFLKLTTKEEEPTSGNIFVNGRNITKMKYREVPYLRRKMGIVFQDFRLIDKMSVFENVAFGMNIIGASTKNINKRVPYILNLVGLKEKAKRRPNELSGGEKQRIGLARALVNNPSIIIADEPTGNIDPVMSFEIINLLSKINKFGTTIIVVTHDLSIVRQFPFRIIEISKGKVVNDNLNRSEFSWL</sequence>
<dbReference type="Gene3D" id="3.40.50.300">
    <property type="entry name" value="P-loop containing nucleotide triphosphate hydrolases"/>
    <property type="match status" value="1"/>
</dbReference>
<evidence type="ECO:0000256" key="9">
    <source>
        <dbReference type="RuleBase" id="RU365094"/>
    </source>
</evidence>
<dbReference type="Pfam" id="PF00005">
    <property type="entry name" value="ABC_tran"/>
    <property type="match status" value="1"/>
</dbReference>
<dbReference type="PANTHER" id="PTHR24220">
    <property type="entry name" value="IMPORT ATP-BINDING PROTEIN"/>
    <property type="match status" value="1"/>
</dbReference>
<comment type="function">
    <text evidence="9">Part of the ABC transporter FtsEX involved in cellular division.</text>
</comment>
<evidence type="ECO:0000256" key="6">
    <source>
        <dbReference type="ARBA" id="ARBA00022840"/>
    </source>
</evidence>
<keyword evidence="6 9" id="KW-0067">ATP-binding</keyword>
<evidence type="ECO:0000256" key="2">
    <source>
        <dbReference type="ARBA" id="ARBA00020019"/>
    </source>
</evidence>
<accession>A0AA48HZW7</accession>
<keyword evidence="7 9" id="KW-0472">Membrane</keyword>
<comment type="subunit">
    <text evidence="9">Homodimer. Forms a membrane-associated complex with FtsX.</text>
</comment>
<evidence type="ECO:0000256" key="1">
    <source>
        <dbReference type="ARBA" id="ARBA00005417"/>
    </source>
</evidence>
<dbReference type="PROSITE" id="PS00211">
    <property type="entry name" value="ABC_TRANSPORTER_1"/>
    <property type="match status" value="1"/>
</dbReference>
<dbReference type="PROSITE" id="PS50893">
    <property type="entry name" value="ABC_TRANSPORTER_2"/>
    <property type="match status" value="1"/>
</dbReference>
<evidence type="ECO:0000313" key="11">
    <source>
        <dbReference type="EMBL" id="BED92826.1"/>
    </source>
</evidence>
<evidence type="ECO:0000256" key="8">
    <source>
        <dbReference type="ARBA" id="ARBA00023306"/>
    </source>
</evidence>
<evidence type="ECO:0000256" key="3">
    <source>
        <dbReference type="ARBA" id="ARBA00022475"/>
    </source>
</evidence>
<dbReference type="Proteomes" id="UP001335720">
    <property type="component" value="Chromosome"/>
</dbReference>
<dbReference type="InterPro" id="IPR003439">
    <property type="entry name" value="ABC_transporter-like_ATP-bd"/>
</dbReference>
<dbReference type="KEGG" id="ptrh:RsTaC01_0714"/>
<keyword evidence="4 9" id="KW-0132">Cell division</keyword>
<dbReference type="InterPro" id="IPR005286">
    <property type="entry name" value="Cell_div_FtsE"/>
</dbReference>
<keyword evidence="8 9" id="KW-0131">Cell cycle</keyword>
<proteinExistence type="inferred from homology"/>
<dbReference type="GO" id="GO:0016887">
    <property type="term" value="F:ATP hydrolysis activity"/>
    <property type="evidence" value="ECO:0007669"/>
    <property type="project" value="InterPro"/>
</dbReference>
<dbReference type="InterPro" id="IPR003593">
    <property type="entry name" value="AAA+_ATPase"/>
</dbReference>
<dbReference type="GO" id="GO:0022857">
    <property type="term" value="F:transmembrane transporter activity"/>
    <property type="evidence" value="ECO:0007669"/>
    <property type="project" value="TreeGrafter"/>
</dbReference>
<dbReference type="InterPro" id="IPR027417">
    <property type="entry name" value="P-loop_NTPase"/>
</dbReference>
<dbReference type="EMBL" id="AP027925">
    <property type="protein sequence ID" value="BED92826.1"/>
    <property type="molecule type" value="Genomic_DNA"/>
</dbReference>
<dbReference type="SMART" id="SM00382">
    <property type="entry name" value="AAA"/>
    <property type="match status" value="1"/>
</dbReference>
<comment type="similarity">
    <text evidence="1 9">Belongs to the ABC transporter superfamily.</text>
</comment>
<gene>
    <name evidence="9" type="primary">ftsE</name>
    <name evidence="11" type="ORF">RsTaC01_0714</name>
</gene>
<dbReference type="InterPro" id="IPR017871">
    <property type="entry name" value="ABC_transporter-like_CS"/>
</dbReference>
<feature type="domain" description="ABC transporter" evidence="10">
    <location>
        <begin position="2"/>
        <end position="228"/>
    </location>
</feature>